<evidence type="ECO:0000313" key="1">
    <source>
        <dbReference type="EMBL" id="KMU84005.1"/>
    </source>
</evidence>
<protein>
    <submittedName>
        <fullName evidence="1">Serine/threonine-protein phosphatase PP-Z</fullName>
    </submittedName>
</protein>
<dbReference type="AlphaFoldDB" id="A0A0J8RFM2"/>
<proteinExistence type="predicted"/>
<dbReference type="EMBL" id="DS016984">
    <property type="protein sequence ID" value="KMU84005.1"/>
    <property type="molecule type" value="Genomic_DNA"/>
</dbReference>
<accession>A0A0J8RFM2</accession>
<reference evidence="2" key="1">
    <citation type="journal article" date="2010" name="Genome Res.">
        <title>Population genomic sequencing of Coccidioides fungi reveals recent hybridization and transposon control.</title>
        <authorList>
            <person name="Neafsey D.E."/>
            <person name="Barker B.M."/>
            <person name="Sharpton T.J."/>
            <person name="Stajich J.E."/>
            <person name="Park D.J."/>
            <person name="Whiston E."/>
            <person name="Hung C.-Y."/>
            <person name="McMahan C."/>
            <person name="White J."/>
            <person name="Sykes S."/>
            <person name="Heiman D."/>
            <person name="Young S."/>
            <person name="Zeng Q."/>
            <person name="Abouelleil A."/>
            <person name="Aftuck L."/>
            <person name="Bessette D."/>
            <person name="Brown A."/>
            <person name="FitzGerald M."/>
            <person name="Lui A."/>
            <person name="Macdonald J.P."/>
            <person name="Priest M."/>
            <person name="Orbach M.J."/>
            <person name="Galgiani J.N."/>
            <person name="Kirkland T.N."/>
            <person name="Cole G.T."/>
            <person name="Birren B.W."/>
            <person name="Henn M.R."/>
            <person name="Taylor J.W."/>
            <person name="Rounsley S.D."/>
        </authorList>
    </citation>
    <scope>NUCLEOTIDE SEQUENCE [LARGE SCALE GENOMIC DNA]</scope>
    <source>
        <strain evidence="2">H538.4</strain>
    </source>
</reference>
<name>A0A0J8RFM2_COCIT</name>
<sequence>MNAPTSLASMGSTTSANAGAISRYGKHSSTLLIVFRSPLLSLARSSAFMEACPRVCRTWTISAVLLDLQMFPTTDCSTTSYGVTQQTWRKTGNPTKEE</sequence>
<dbReference type="Proteomes" id="UP000054563">
    <property type="component" value="Unassembled WGS sequence"/>
</dbReference>
<evidence type="ECO:0000313" key="2">
    <source>
        <dbReference type="Proteomes" id="UP000054563"/>
    </source>
</evidence>
<organism evidence="1 2">
    <name type="scientific">Coccidioides immitis H538.4</name>
    <dbReference type="NCBI Taxonomy" id="396776"/>
    <lineage>
        <taxon>Eukaryota</taxon>
        <taxon>Fungi</taxon>
        <taxon>Dikarya</taxon>
        <taxon>Ascomycota</taxon>
        <taxon>Pezizomycotina</taxon>
        <taxon>Eurotiomycetes</taxon>
        <taxon>Eurotiomycetidae</taxon>
        <taxon>Onygenales</taxon>
        <taxon>Onygenaceae</taxon>
        <taxon>Coccidioides</taxon>
    </lineage>
</organism>
<gene>
    <name evidence="1" type="ORF">CIHG_01789</name>
</gene>
<dbReference type="VEuPathDB" id="FungiDB:CIHG_01789"/>